<dbReference type="RefSeq" id="WP_101672696.1">
    <property type="nucleotide sequence ID" value="NZ_PKGO01000007.1"/>
</dbReference>
<evidence type="ECO:0000313" key="2">
    <source>
        <dbReference type="Proteomes" id="UP000242755"/>
    </source>
</evidence>
<name>A0A2I1IFY2_9MICO</name>
<dbReference type="EMBL" id="PKGO01000007">
    <property type="protein sequence ID" value="PKY70024.1"/>
    <property type="molecule type" value="Genomic_DNA"/>
</dbReference>
<protein>
    <submittedName>
        <fullName evidence="1">Uncharacterized protein</fullName>
    </submittedName>
</protein>
<dbReference type="Proteomes" id="UP000242755">
    <property type="component" value="Unassembled WGS sequence"/>
</dbReference>
<sequence>MKFIVALSTAAALQLSPLTAPVERAPATVSIHSVSATDEIDVSTTRNPYKCVIWRVIDKKRFQKYCK</sequence>
<proteinExistence type="predicted"/>
<reference evidence="1 2" key="1">
    <citation type="submission" date="2017-12" db="EMBL/GenBank/DDBJ databases">
        <title>Phylogenetic diversity of female urinary microbiome.</title>
        <authorList>
            <person name="Thomas-White K."/>
            <person name="Wolfe A.J."/>
        </authorList>
    </citation>
    <scope>NUCLEOTIDE SEQUENCE [LARGE SCALE GENOMIC DNA]</scope>
    <source>
        <strain evidence="1 2">UMB0426</strain>
    </source>
</reference>
<organism evidence="1 2">
    <name type="scientific">Brevibacterium ravenspurgense</name>
    <dbReference type="NCBI Taxonomy" id="479117"/>
    <lineage>
        <taxon>Bacteria</taxon>
        <taxon>Bacillati</taxon>
        <taxon>Actinomycetota</taxon>
        <taxon>Actinomycetes</taxon>
        <taxon>Micrococcales</taxon>
        <taxon>Brevibacteriaceae</taxon>
        <taxon>Brevibacterium</taxon>
    </lineage>
</organism>
<gene>
    <name evidence="1" type="ORF">CYJ40_08125</name>
</gene>
<comment type="caution">
    <text evidence="1">The sequence shown here is derived from an EMBL/GenBank/DDBJ whole genome shotgun (WGS) entry which is preliminary data.</text>
</comment>
<dbReference type="AlphaFoldDB" id="A0A2I1IFY2"/>
<accession>A0A2I1IFY2</accession>
<evidence type="ECO:0000313" key="1">
    <source>
        <dbReference type="EMBL" id="PKY70024.1"/>
    </source>
</evidence>
<dbReference type="STRING" id="1176165.GCA_001584405_00005"/>